<dbReference type="SMART" id="SM00192">
    <property type="entry name" value="LDLa"/>
    <property type="match status" value="1"/>
</dbReference>
<dbReference type="InterPro" id="IPR036055">
    <property type="entry name" value="LDL_receptor-like_sf"/>
</dbReference>
<keyword evidence="12" id="KW-0677">Repeat</keyword>
<feature type="disulfide bond" evidence="22">
    <location>
        <begin position="674"/>
        <end position="701"/>
    </location>
</feature>
<dbReference type="Ensembl" id="ENSVKKT00000014872.1">
    <property type="protein sequence ID" value="ENSVKKP00000014519.1"/>
    <property type="gene ID" value="ENSVKKG00000009984.1"/>
</dbReference>
<evidence type="ECO:0000256" key="7">
    <source>
        <dbReference type="ARBA" id="ARBA00022537"/>
    </source>
</evidence>
<reference evidence="26" key="2">
    <citation type="submission" date="2025-09" db="UniProtKB">
        <authorList>
            <consortium name="Ensembl"/>
        </authorList>
    </citation>
    <scope>IDENTIFICATION</scope>
</reference>
<evidence type="ECO:0000256" key="16">
    <source>
        <dbReference type="ARBA" id="ARBA00023058"/>
    </source>
</evidence>
<feature type="domain" description="Sushi" evidence="24">
    <location>
        <begin position="644"/>
        <end position="703"/>
    </location>
</feature>
<dbReference type="PANTHER" id="PTHR45742">
    <property type="entry name" value="COMPLEMENT COMPONENT C6"/>
    <property type="match status" value="1"/>
</dbReference>
<dbReference type="PROSITE" id="PS50068">
    <property type="entry name" value="LDLRA_2"/>
    <property type="match status" value="1"/>
</dbReference>
<keyword evidence="6" id="KW-0245">EGF-like domain</keyword>
<dbReference type="InterPro" id="IPR020863">
    <property type="entry name" value="MACPF_CS"/>
</dbReference>
<dbReference type="FunFam" id="4.10.400.10:FF:000065">
    <property type="entry name" value="Transmembrane protease serine 7"/>
    <property type="match status" value="1"/>
</dbReference>
<evidence type="ECO:0000256" key="21">
    <source>
        <dbReference type="PROSITE-ProRule" id="PRU00124"/>
    </source>
</evidence>
<dbReference type="SMART" id="SM00032">
    <property type="entry name" value="CCP"/>
    <property type="match status" value="2"/>
</dbReference>
<evidence type="ECO:0000259" key="25">
    <source>
        <dbReference type="PROSITE" id="PS51412"/>
    </source>
</evidence>
<feature type="signal peptide" evidence="23">
    <location>
        <begin position="1"/>
        <end position="21"/>
    </location>
</feature>
<proteinExistence type="inferred from homology"/>
<protein>
    <recommendedName>
        <fullName evidence="28">Complement component C6</fullName>
    </recommendedName>
</protein>
<dbReference type="FunFam" id="2.20.100.10:FF:000002">
    <property type="entry name" value="Unc-5 netrin receptor C"/>
    <property type="match status" value="1"/>
</dbReference>
<dbReference type="Pfam" id="PF00084">
    <property type="entry name" value="Sushi"/>
    <property type="match status" value="2"/>
</dbReference>
<dbReference type="InterPro" id="IPR023415">
    <property type="entry name" value="LDLR_class-A_CS"/>
</dbReference>
<evidence type="ECO:0000256" key="23">
    <source>
        <dbReference type="SAM" id="SignalP"/>
    </source>
</evidence>
<dbReference type="InterPro" id="IPR000884">
    <property type="entry name" value="TSP1_rpt"/>
</dbReference>
<feature type="domain" description="MACPF" evidence="25">
    <location>
        <begin position="174"/>
        <end position="524"/>
    </location>
</feature>
<dbReference type="InterPro" id="IPR048828">
    <property type="entry name" value="C6_KAZAL"/>
</dbReference>
<dbReference type="Gene3D" id="2.20.100.10">
    <property type="entry name" value="Thrombospondin type-1 (TSP1) repeat"/>
    <property type="match status" value="3"/>
</dbReference>
<dbReference type="AlphaFoldDB" id="A0A8D2KZF4"/>
<dbReference type="Pfam" id="PF21195">
    <property type="entry name" value="EGF_C8A_B_C6"/>
    <property type="match status" value="1"/>
</dbReference>
<evidence type="ECO:0000256" key="2">
    <source>
        <dbReference type="ARBA" id="ARBA00004613"/>
    </source>
</evidence>
<dbReference type="OMA" id="VDSHCVC"/>
<dbReference type="GO" id="GO:0005579">
    <property type="term" value="C:membrane attack complex"/>
    <property type="evidence" value="ECO:0007669"/>
    <property type="project" value="UniProtKB-KW"/>
</dbReference>
<keyword evidence="13" id="KW-0204">Cytolysis</keyword>
<evidence type="ECO:0000256" key="11">
    <source>
        <dbReference type="ARBA" id="ARBA00022729"/>
    </source>
</evidence>
<dbReference type="InterPro" id="IPR048831">
    <property type="entry name" value="C8A_B_C6_EGF-like"/>
</dbReference>
<keyword evidence="11 23" id="KW-0732">Signal</keyword>
<evidence type="ECO:0000256" key="8">
    <source>
        <dbReference type="ARBA" id="ARBA00022588"/>
    </source>
</evidence>
<dbReference type="Pfam" id="PF00057">
    <property type="entry name" value="Ldl_recept_a"/>
    <property type="match status" value="1"/>
</dbReference>
<dbReference type="PROSITE" id="PS51412">
    <property type="entry name" value="MACPF_2"/>
    <property type="match status" value="1"/>
</dbReference>
<dbReference type="Pfam" id="PF01823">
    <property type="entry name" value="MACPF"/>
    <property type="match status" value="1"/>
</dbReference>
<dbReference type="SMART" id="SM00209">
    <property type="entry name" value="TSP1"/>
    <property type="match status" value="3"/>
</dbReference>
<dbReference type="GO" id="GO:0005576">
    <property type="term" value="C:extracellular region"/>
    <property type="evidence" value="ECO:0007669"/>
    <property type="project" value="UniProtKB-SubCell"/>
</dbReference>
<name>A0A8D2KZF4_VARKO</name>
<evidence type="ECO:0000256" key="10">
    <source>
        <dbReference type="ARBA" id="ARBA00022692"/>
    </source>
</evidence>
<evidence type="ECO:0000259" key="24">
    <source>
        <dbReference type="PROSITE" id="PS50923"/>
    </source>
</evidence>
<keyword evidence="7" id="KW-1052">Target cell membrane</keyword>
<evidence type="ECO:0000256" key="20">
    <source>
        <dbReference type="ARBA" id="ARBA00023298"/>
    </source>
</evidence>
<dbReference type="InterPro" id="IPR001862">
    <property type="entry name" value="MAC_perforin"/>
</dbReference>
<dbReference type="PROSITE" id="PS50092">
    <property type="entry name" value="TSP1"/>
    <property type="match status" value="3"/>
</dbReference>
<feature type="disulfide bond" evidence="21">
    <location>
        <begin position="156"/>
        <end position="171"/>
    </location>
</feature>
<dbReference type="InterPro" id="IPR002172">
    <property type="entry name" value="LDrepeatLR_classA_rpt"/>
</dbReference>
<feature type="chain" id="PRO_5034454929" description="Complement component C6" evidence="23">
    <location>
        <begin position="22"/>
        <end position="935"/>
    </location>
</feature>
<keyword evidence="18 22" id="KW-1015">Disulfide bond</keyword>
<keyword evidence="20" id="KW-1053">Target membrane</keyword>
<dbReference type="GO" id="GO:0044218">
    <property type="term" value="C:other organism cell membrane"/>
    <property type="evidence" value="ECO:0007669"/>
    <property type="project" value="UniProtKB-KW"/>
</dbReference>
<evidence type="ECO:0000256" key="19">
    <source>
        <dbReference type="ARBA" id="ARBA00023180"/>
    </source>
</evidence>
<evidence type="ECO:0000313" key="27">
    <source>
        <dbReference type="Proteomes" id="UP000694545"/>
    </source>
</evidence>
<dbReference type="PANTHER" id="PTHR45742:SF4">
    <property type="entry name" value="COMPLEMENT COMPONENT C6"/>
    <property type="match status" value="1"/>
</dbReference>
<dbReference type="GO" id="GO:0045087">
    <property type="term" value="P:innate immune response"/>
    <property type="evidence" value="ECO:0007669"/>
    <property type="project" value="UniProtKB-KW"/>
</dbReference>
<dbReference type="Gene3D" id="4.10.400.10">
    <property type="entry name" value="Low-density Lipoprotein Receptor"/>
    <property type="match status" value="1"/>
</dbReference>
<comment type="subcellular location">
    <subcellularLocation>
        <location evidence="2">Secreted</location>
    </subcellularLocation>
    <subcellularLocation>
        <location evidence="1">Target cell membrane</location>
        <topology evidence="1">Multi-pass membrane protein</topology>
    </subcellularLocation>
</comment>
<evidence type="ECO:0000256" key="18">
    <source>
        <dbReference type="ARBA" id="ARBA00023157"/>
    </source>
</evidence>
<comment type="caution">
    <text evidence="22">Lacks conserved residue(s) required for the propagation of feature annotation.</text>
</comment>
<dbReference type="Proteomes" id="UP000694545">
    <property type="component" value="Unplaced"/>
</dbReference>
<dbReference type="InterPro" id="IPR000436">
    <property type="entry name" value="Sushi_SCR_CCP_dom"/>
</dbReference>
<dbReference type="SUPFAM" id="SSF57535">
    <property type="entry name" value="Complement control module/SCR domain"/>
    <property type="match status" value="2"/>
</dbReference>
<dbReference type="CDD" id="cd00033">
    <property type="entry name" value="CCP"/>
    <property type="match status" value="2"/>
</dbReference>
<evidence type="ECO:0000256" key="3">
    <source>
        <dbReference type="ARBA" id="ARBA00009214"/>
    </source>
</evidence>
<keyword evidence="10" id="KW-0812">Transmembrane</keyword>
<dbReference type="SUPFAM" id="SSF57424">
    <property type="entry name" value="LDL receptor-like module"/>
    <property type="match status" value="1"/>
</dbReference>
<accession>A0A8D2KZF4</accession>
<dbReference type="GO" id="GO:0031640">
    <property type="term" value="P:killing of cells of another organism"/>
    <property type="evidence" value="ECO:0007669"/>
    <property type="project" value="UniProtKB-KW"/>
</dbReference>
<evidence type="ECO:0000256" key="5">
    <source>
        <dbReference type="ARBA" id="ARBA00022525"/>
    </source>
</evidence>
<dbReference type="InterPro" id="IPR020864">
    <property type="entry name" value="MACPF"/>
</dbReference>
<keyword evidence="17" id="KW-0472">Membrane</keyword>
<dbReference type="CDD" id="cd00112">
    <property type="entry name" value="LDLa"/>
    <property type="match status" value="1"/>
</dbReference>
<gene>
    <name evidence="26" type="primary">LOC123031499</name>
</gene>
<dbReference type="SMART" id="SM00057">
    <property type="entry name" value="FIMAC"/>
    <property type="match status" value="2"/>
</dbReference>
<dbReference type="Pfam" id="PF00090">
    <property type="entry name" value="TSP_1"/>
    <property type="match status" value="3"/>
</dbReference>
<feature type="disulfide bond" evidence="21">
    <location>
        <begin position="144"/>
        <end position="162"/>
    </location>
</feature>
<evidence type="ECO:0000256" key="17">
    <source>
        <dbReference type="ARBA" id="ARBA00023136"/>
    </source>
</evidence>
<evidence type="ECO:0000256" key="6">
    <source>
        <dbReference type="ARBA" id="ARBA00022536"/>
    </source>
</evidence>
<sequence>MARLCLVFLLLLNISVKTSHGCLCDRYPWSSWSSCSKTCNHGTQSRSRYQDEYYVKNSCETFCSWRESRACNQHICPTNCQLSDWGNWSECSPCVKKQFRVRTLLQPSQFGGQACTERLVDFRQCFPRKQCNIEEVNCRNKFHCENGRCVDRKLKCNGENDCGDNSDERNCLSIKNVCNKRAKSLPSVQLMGLGYHIMEGESRGEVLDNSFNGGNCVLIKSEDRRSTFRVPANLESVAFQVIDKVKNQEDDVKTQFYTDLTSMIRSHRKATSSEGTRRYSSGIPYFWGSIKNTVSTSSSAFQEVIKSSHEMNSNFIRVHKVISVSNFTIKPSGLQLSGVFSQALNSLPLEYNYPLYSQIFDDFGTHYYTSGSLGGKYDLLYQYNEQQTKNSGLTKDQMEHCVLTETRSYVFFFESVDYHETCSRNKMTEHYEGSMLKSSERSISLVKGGRAEHAAALAWEKKGSFPGQMVFNNWLESTKENPVVVEFEVAPILDLVKNFPCAVTKRINLKKAFQEYMSRYDPCHCAPCPNNGRPVLSGTECLCVCQAGTYGDNCERRAPDHTSVAVDGYWSCWSAWSSCDASLKRQRRRLCNNPPPMNEGKPCEGDGEEEESCDVSLFADKGTPCVNDDEGVREADLYEPESEDGCLAPIPPENGFIRNEKTYYSVGEEAEVICLSSYNLVGYPFLRCLPDKTWIQQTLECQPSSCSRPSVSTDIEISPFKLQYRIGEIIQLNCPEGHAVAGQKSYTCGHDLSWVPPILGSLTCKKHVQVQSGGNCRLGQKEVASQCVCLSPEEDCDPGMEDFCVLDAASKQALTKSSCHYLAERCSGEERFHFLYSGPCHNNTSLSWAIERANLSTTSTKKEPCGYDVCYDWESCSESRCTCLLPYQCPKDEGQSYCIQMRSGRRKRTSTLCALGAMKCARMAVELLHPGKCLP</sequence>
<keyword evidence="27" id="KW-1185">Reference proteome</keyword>
<dbReference type="SMART" id="SM00457">
    <property type="entry name" value="MACPF"/>
    <property type="match status" value="1"/>
</dbReference>
<dbReference type="Pfam" id="PF21288">
    <property type="entry name" value="Kazal_C6"/>
    <property type="match status" value="1"/>
</dbReference>
<dbReference type="GO" id="GO:0006958">
    <property type="term" value="P:complement activation, classical pathway"/>
    <property type="evidence" value="ECO:0007669"/>
    <property type="project" value="UniProtKB-KW"/>
</dbReference>
<evidence type="ECO:0000256" key="14">
    <source>
        <dbReference type="ARBA" id="ARBA00022859"/>
    </source>
</evidence>
<keyword evidence="19" id="KW-0325">Glycoprotein</keyword>
<dbReference type="InterPro" id="IPR036383">
    <property type="entry name" value="TSP1_rpt_sf"/>
</dbReference>
<evidence type="ECO:0000256" key="22">
    <source>
        <dbReference type="PROSITE-ProRule" id="PRU00302"/>
    </source>
</evidence>
<evidence type="ECO:0000256" key="15">
    <source>
        <dbReference type="ARBA" id="ARBA00022875"/>
    </source>
</evidence>
<keyword evidence="5" id="KW-0964">Secreted</keyword>
<reference evidence="26" key="1">
    <citation type="submission" date="2025-08" db="UniProtKB">
        <authorList>
            <consortium name="Ensembl"/>
        </authorList>
    </citation>
    <scope>IDENTIFICATION</scope>
</reference>
<evidence type="ECO:0008006" key="28">
    <source>
        <dbReference type="Google" id="ProtNLM"/>
    </source>
</evidence>
<dbReference type="PRINTS" id="PR00764">
    <property type="entry name" value="COMPLEMENTC9"/>
</dbReference>
<dbReference type="PROSITE" id="PS01209">
    <property type="entry name" value="LDLRA_1"/>
    <property type="match status" value="1"/>
</dbReference>
<keyword evidence="9 22" id="KW-0768">Sushi</keyword>
<dbReference type="PROSITE" id="PS50923">
    <property type="entry name" value="SUSHI"/>
    <property type="match status" value="2"/>
</dbReference>
<keyword evidence="8" id="KW-0399">Innate immunity</keyword>
<keyword evidence="14" id="KW-0391">Immunity</keyword>
<dbReference type="InterPro" id="IPR003884">
    <property type="entry name" value="FacI_MAC"/>
</dbReference>
<evidence type="ECO:0000256" key="9">
    <source>
        <dbReference type="ARBA" id="ARBA00022659"/>
    </source>
</evidence>
<feature type="domain" description="Sushi" evidence="24">
    <location>
        <begin position="704"/>
        <end position="766"/>
    </location>
</feature>
<evidence type="ECO:0000256" key="4">
    <source>
        <dbReference type="ARBA" id="ARBA00022452"/>
    </source>
</evidence>
<dbReference type="SUPFAM" id="SSF82895">
    <property type="entry name" value="TSP-1 type 1 repeat"/>
    <property type="match status" value="3"/>
</dbReference>
<keyword evidence="16" id="KW-0473">Membrane attack complex</keyword>
<keyword evidence="4" id="KW-1134">Transmembrane beta strand</keyword>
<organism evidence="26 27">
    <name type="scientific">Varanus komodoensis</name>
    <name type="common">Komodo dragon</name>
    <dbReference type="NCBI Taxonomy" id="61221"/>
    <lineage>
        <taxon>Eukaryota</taxon>
        <taxon>Metazoa</taxon>
        <taxon>Chordata</taxon>
        <taxon>Craniata</taxon>
        <taxon>Vertebrata</taxon>
        <taxon>Euteleostomi</taxon>
        <taxon>Lepidosauria</taxon>
        <taxon>Squamata</taxon>
        <taxon>Bifurcata</taxon>
        <taxon>Unidentata</taxon>
        <taxon>Episquamata</taxon>
        <taxon>Toxicofera</taxon>
        <taxon>Anguimorpha</taxon>
        <taxon>Paleoanguimorpha</taxon>
        <taxon>Varanoidea</taxon>
        <taxon>Varanidae</taxon>
        <taxon>Varanus</taxon>
    </lineage>
</organism>
<comment type="similarity">
    <text evidence="3">Belongs to the complement C6/C7/C8/C9 family.</text>
</comment>
<keyword evidence="15" id="KW-0180">Complement pathway</keyword>
<dbReference type="InterPro" id="IPR035976">
    <property type="entry name" value="Sushi/SCR/CCP_sf"/>
</dbReference>
<evidence type="ECO:0000256" key="13">
    <source>
        <dbReference type="ARBA" id="ARBA00022852"/>
    </source>
</evidence>
<evidence type="ECO:0000313" key="26">
    <source>
        <dbReference type="Ensembl" id="ENSVKKP00000014519.1"/>
    </source>
</evidence>
<evidence type="ECO:0000256" key="12">
    <source>
        <dbReference type="ARBA" id="ARBA00022737"/>
    </source>
</evidence>
<evidence type="ECO:0000256" key="1">
    <source>
        <dbReference type="ARBA" id="ARBA00004276"/>
    </source>
</evidence>
<dbReference type="PROSITE" id="PS00279">
    <property type="entry name" value="MACPF_1"/>
    <property type="match status" value="1"/>
</dbReference>
<dbReference type="Gene3D" id="3.30.60.30">
    <property type="match status" value="2"/>
</dbReference>
<dbReference type="Gene3D" id="2.10.70.10">
    <property type="entry name" value="Complement Module, domain 1"/>
    <property type="match status" value="2"/>
</dbReference>